<dbReference type="InterPro" id="IPR029787">
    <property type="entry name" value="Nucleotide_cyclase"/>
</dbReference>
<dbReference type="SUPFAM" id="SSF141868">
    <property type="entry name" value="EAL domain-like"/>
    <property type="match status" value="1"/>
</dbReference>
<dbReference type="RefSeq" id="WP_222684589.1">
    <property type="nucleotide sequence ID" value="NZ_JABUBT010000030.1"/>
</dbReference>
<reference evidence="4 5" key="1">
    <citation type="submission" date="2020-06" db="EMBL/GenBank/DDBJ databases">
        <title>Taxonomy, biology and ecology of Rhodococcus bacteria occurring in California pistachio and other woody hosts as revealed by genome sequence analyses.</title>
        <authorList>
            <person name="Gai Y."/>
            <person name="Riely B."/>
        </authorList>
    </citation>
    <scope>NUCLEOTIDE SEQUENCE [LARGE SCALE GENOMIC DNA]</scope>
    <source>
        <strain evidence="4 5">BP-281</strain>
    </source>
</reference>
<feature type="region of interest" description="Disordered" evidence="1">
    <location>
        <begin position="590"/>
        <end position="609"/>
    </location>
</feature>
<dbReference type="InterPro" id="IPR043128">
    <property type="entry name" value="Rev_trsase/Diguanyl_cyclase"/>
</dbReference>
<feature type="domain" description="GGDEF" evidence="3">
    <location>
        <begin position="212"/>
        <end position="340"/>
    </location>
</feature>
<dbReference type="SUPFAM" id="SSF55073">
    <property type="entry name" value="Nucleotide cyclase"/>
    <property type="match status" value="1"/>
</dbReference>
<sequence>MGDEQVPRRRPLDALVVELATGLIDADAHNVTEVYRSLLRDLAADFGADTCFLRHNDARLDASVLVAEWPPRTGVPDPDPIGVVPFADADPVFASTRDQTTVMIYRPSDQPRPYRERVATASGEPSTTMVSVPLVGEDRTLGVLGFVTFRDQVWTTEEIEAVTAVGAMLAQVHRRVAAENELRRRALHDELTGLLGRRGLTEELRTRLREDEPVAVLFADVDRLSALNDFLGQGMGDRFLRTVADRLSAGLPDAAIARLGGDEFVVVAGVESAADGAALGERVRRTVAEPLSIGDDRVTRTASVGVTVGTGTPYEMLRRADRAALQAKASGGNTVVEYTGGSADDSLSRSGLELTLGDAVASDALILHHRPEVDLRTGRVTAVESSVRWPHPTRGLLGPADLVPVADMSTLAPDLGRWIVDRACRAHAARLARTGRTDLHVHVTLSPVFVCAASFADDVAAAVDRHGIDPGLLRIGVSETGVVDSVARTATALGSIRDLGVRVGLDHVGSGFGSLLHVKRLPLDVLTVDARFARGAVDDAGDRAVLAAVAVIAREMSLDVVAAGVDSADAARALRSLGYVSARGAAVGPWGDEEDTAELLGSDGSGPTP</sequence>
<dbReference type="InterPro" id="IPR003018">
    <property type="entry name" value="GAF"/>
</dbReference>
<dbReference type="Pfam" id="PF00563">
    <property type="entry name" value="EAL"/>
    <property type="match status" value="1"/>
</dbReference>
<name>A0ABS7P5J5_9NOCA</name>
<proteinExistence type="predicted"/>
<evidence type="ECO:0000259" key="3">
    <source>
        <dbReference type="PROSITE" id="PS50887"/>
    </source>
</evidence>
<organism evidence="4 5">
    <name type="scientific">Rhodococcoides corynebacterioides</name>
    <dbReference type="NCBI Taxonomy" id="53972"/>
    <lineage>
        <taxon>Bacteria</taxon>
        <taxon>Bacillati</taxon>
        <taxon>Actinomycetota</taxon>
        <taxon>Actinomycetes</taxon>
        <taxon>Mycobacteriales</taxon>
        <taxon>Nocardiaceae</taxon>
        <taxon>Rhodococcoides</taxon>
    </lineage>
</organism>
<comment type="caution">
    <text evidence="4">The sequence shown here is derived from an EMBL/GenBank/DDBJ whole genome shotgun (WGS) entry which is preliminary data.</text>
</comment>
<dbReference type="Gene3D" id="3.30.450.40">
    <property type="match status" value="1"/>
</dbReference>
<dbReference type="Proteomes" id="UP000825228">
    <property type="component" value="Unassembled WGS sequence"/>
</dbReference>
<dbReference type="NCBIfam" id="TIGR00254">
    <property type="entry name" value="GGDEF"/>
    <property type="match status" value="1"/>
</dbReference>
<dbReference type="InterPro" id="IPR029016">
    <property type="entry name" value="GAF-like_dom_sf"/>
</dbReference>
<dbReference type="InterPro" id="IPR052155">
    <property type="entry name" value="Biofilm_reg_signaling"/>
</dbReference>
<dbReference type="SMART" id="SM00065">
    <property type="entry name" value="GAF"/>
    <property type="match status" value="1"/>
</dbReference>
<gene>
    <name evidence="4" type="ORF">HQ603_11010</name>
</gene>
<dbReference type="PROSITE" id="PS50887">
    <property type="entry name" value="GGDEF"/>
    <property type="match status" value="1"/>
</dbReference>
<dbReference type="Pfam" id="PF01590">
    <property type="entry name" value="GAF"/>
    <property type="match status" value="1"/>
</dbReference>
<dbReference type="InterPro" id="IPR001633">
    <property type="entry name" value="EAL_dom"/>
</dbReference>
<dbReference type="SUPFAM" id="SSF55781">
    <property type="entry name" value="GAF domain-like"/>
    <property type="match status" value="1"/>
</dbReference>
<dbReference type="PROSITE" id="PS50883">
    <property type="entry name" value="EAL"/>
    <property type="match status" value="1"/>
</dbReference>
<dbReference type="PANTHER" id="PTHR44757">
    <property type="entry name" value="DIGUANYLATE CYCLASE DGCP"/>
    <property type="match status" value="1"/>
</dbReference>
<evidence type="ECO:0000313" key="5">
    <source>
        <dbReference type="Proteomes" id="UP000825228"/>
    </source>
</evidence>
<dbReference type="Gene3D" id="3.20.20.450">
    <property type="entry name" value="EAL domain"/>
    <property type="match status" value="1"/>
</dbReference>
<dbReference type="Gene3D" id="3.30.70.270">
    <property type="match status" value="1"/>
</dbReference>
<dbReference type="SMART" id="SM00267">
    <property type="entry name" value="GGDEF"/>
    <property type="match status" value="1"/>
</dbReference>
<evidence type="ECO:0000313" key="4">
    <source>
        <dbReference type="EMBL" id="MBY6367286.1"/>
    </source>
</evidence>
<evidence type="ECO:0000256" key="1">
    <source>
        <dbReference type="SAM" id="MobiDB-lite"/>
    </source>
</evidence>
<dbReference type="CDD" id="cd01949">
    <property type="entry name" value="GGDEF"/>
    <property type="match status" value="1"/>
</dbReference>
<dbReference type="EMBL" id="JABUBU010000008">
    <property type="protein sequence ID" value="MBY6367286.1"/>
    <property type="molecule type" value="Genomic_DNA"/>
</dbReference>
<dbReference type="SMART" id="SM00052">
    <property type="entry name" value="EAL"/>
    <property type="match status" value="1"/>
</dbReference>
<protein>
    <submittedName>
        <fullName evidence="4">EAL domain-containing protein</fullName>
    </submittedName>
</protein>
<dbReference type="InterPro" id="IPR000160">
    <property type="entry name" value="GGDEF_dom"/>
</dbReference>
<accession>A0ABS7P5J5</accession>
<dbReference type="InterPro" id="IPR035919">
    <property type="entry name" value="EAL_sf"/>
</dbReference>
<keyword evidence="5" id="KW-1185">Reference proteome</keyword>
<feature type="domain" description="EAL" evidence="2">
    <location>
        <begin position="349"/>
        <end position="604"/>
    </location>
</feature>
<dbReference type="PANTHER" id="PTHR44757:SF2">
    <property type="entry name" value="BIOFILM ARCHITECTURE MAINTENANCE PROTEIN MBAA"/>
    <property type="match status" value="1"/>
</dbReference>
<dbReference type="Pfam" id="PF00990">
    <property type="entry name" value="GGDEF"/>
    <property type="match status" value="1"/>
</dbReference>
<evidence type="ECO:0000259" key="2">
    <source>
        <dbReference type="PROSITE" id="PS50883"/>
    </source>
</evidence>
<dbReference type="CDD" id="cd01948">
    <property type="entry name" value="EAL"/>
    <property type="match status" value="1"/>
</dbReference>